<gene>
    <name evidence="3" type="ORF">COX80_04765</name>
</gene>
<name>A0A2M7V8X1_9BACT</name>
<dbReference type="Pfam" id="PF08308">
    <property type="entry name" value="PEGA"/>
    <property type="match status" value="1"/>
</dbReference>
<reference evidence="4" key="1">
    <citation type="submission" date="2017-09" db="EMBL/GenBank/DDBJ databases">
        <title>Depth-based differentiation of microbial function through sediment-hosted aquifers and enrichment of novel symbionts in the deep terrestrial subsurface.</title>
        <authorList>
            <person name="Probst A.J."/>
            <person name="Ladd B."/>
            <person name="Jarett J.K."/>
            <person name="Geller-Mcgrath D.E."/>
            <person name="Sieber C.M.K."/>
            <person name="Emerson J.B."/>
            <person name="Anantharaman K."/>
            <person name="Thomas B.C."/>
            <person name="Malmstrom R."/>
            <person name="Stieglmeier M."/>
            <person name="Klingl A."/>
            <person name="Woyke T."/>
            <person name="Ryan C.M."/>
            <person name="Banfield J.F."/>
        </authorList>
    </citation>
    <scope>NUCLEOTIDE SEQUENCE [LARGE SCALE GENOMIC DNA]</scope>
</reference>
<sequence length="435" mass="50816">MDKPHQKILKTHLTRPIRLVIMCTLITSFFVISPLLIAYASGYRYNFSKHRIVQTGVLNIDIEPKDAKVFLNNEKIEHRIPFNISLYPDTYLLTIKKDGYKTWEKSITINSKQTTYINYFNLFKDSLPTFTNISGIDQIIGTPNANNLLLLSEAPNNKTKISSLSIKENIQNILLDNVNILEYSFSPYYDFVYFIISENNEEKLLLYDLNNLTSATTLNTGIKDTTKIQWHKNKSFPLIIEENGNLEMLSLTGNKKTITEISTTTLWYVDQNEKVWQYQNNILNSSDKEYNLQYQLSQIIDINKTRILAKTNNEFVVYNIDTKNLNVINGDNILFNNFNNSWIIFSKSDITEITEKGTINLQYRGEEKIKNLQLMDEGKMYLIATDNELKILDVDKYLQFPVLSKTENNIYFNQKNLQLFYIDEEENNNLYNLEF</sequence>
<evidence type="ECO:0000313" key="3">
    <source>
        <dbReference type="EMBL" id="PIZ95246.1"/>
    </source>
</evidence>
<evidence type="ECO:0000259" key="2">
    <source>
        <dbReference type="Pfam" id="PF08308"/>
    </source>
</evidence>
<dbReference type="SUPFAM" id="SSF50969">
    <property type="entry name" value="YVTN repeat-like/Quinoprotein amine dehydrogenase"/>
    <property type="match status" value="1"/>
</dbReference>
<feature type="transmembrane region" description="Helical" evidence="1">
    <location>
        <begin position="20"/>
        <end position="40"/>
    </location>
</feature>
<keyword evidence="1" id="KW-1133">Transmembrane helix</keyword>
<keyword evidence="1" id="KW-0472">Membrane</keyword>
<feature type="domain" description="PEGA" evidence="2">
    <location>
        <begin position="56"/>
        <end position="119"/>
    </location>
</feature>
<accession>A0A2M7V8X1</accession>
<organism evidence="3 4">
    <name type="scientific">Candidatus Magasanikbacteria bacterium CG_4_10_14_0_2_um_filter_33_14</name>
    <dbReference type="NCBI Taxonomy" id="1974636"/>
    <lineage>
        <taxon>Bacteria</taxon>
        <taxon>Candidatus Magasanikiibacteriota</taxon>
    </lineage>
</organism>
<protein>
    <recommendedName>
        <fullName evidence="2">PEGA domain-containing protein</fullName>
    </recommendedName>
</protein>
<dbReference type="InterPro" id="IPR011044">
    <property type="entry name" value="Quino_amine_DH_bsu"/>
</dbReference>
<keyword evidence="1" id="KW-0812">Transmembrane</keyword>
<comment type="caution">
    <text evidence="3">The sequence shown here is derived from an EMBL/GenBank/DDBJ whole genome shotgun (WGS) entry which is preliminary data.</text>
</comment>
<dbReference type="InterPro" id="IPR013229">
    <property type="entry name" value="PEGA"/>
</dbReference>
<dbReference type="EMBL" id="PFPL01000059">
    <property type="protein sequence ID" value="PIZ95246.1"/>
    <property type="molecule type" value="Genomic_DNA"/>
</dbReference>
<evidence type="ECO:0000256" key="1">
    <source>
        <dbReference type="SAM" id="Phobius"/>
    </source>
</evidence>
<dbReference type="Proteomes" id="UP000231453">
    <property type="component" value="Unassembled WGS sequence"/>
</dbReference>
<dbReference type="AlphaFoldDB" id="A0A2M7V8X1"/>
<proteinExistence type="predicted"/>
<evidence type="ECO:0000313" key="4">
    <source>
        <dbReference type="Proteomes" id="UP000231453"/>
    </source>
</evidence>